<keyword evidence="1" id="KW-0862">Zinc</keyword>
<keyword evidence="1" id="KW-0863">Zinc-finger</keyword>
<dbReference type="GO" id="GO:0008270">
    <property type="term" value="F:zinc ion binding"/>
    <property type="evidence" value="ECO:0007669"/>
    <property type="project" value="UniProtKB-KW"/>
</dbReference>
<dbReference type="Pfam" id="PF13923">
    <property type="entry name" value="zf-C3HC4_2"/>
    <property type="match status" value="1"/>
</dbReference>
<accession>A0A165LH43</accession>
<dbReference type="InterPro" id="IPR013083">
    <property type="entry name" value="Znf_RING/FYVE/PHD"/>
</dbReference>
<dbReference type="SMART" id="SM00184">
    <property type="entry name" value="RING"/>
    <property type="match status" value="1"/>
</dbReference>
<feature type="compositionally biased region" description="Pro residues" evidence="2">
    <location>
        <begin position="295"/>
        <end position="307"/>
    </location>
</feature>
<evidence type="ECO:0000313" key="4">
    <source>
        <dbReference type="EMBL" id="KZT64409.1"/>
    </source>
</evidence>
<feature type="compositionally biased region" description="Polar residues" evidence="2">
    <location>
        <begin position="1"/>
        <end position="22"/>
    </location>
</feature>
<feature type="compositionally biased region" description="Basic and acidic residues" evidence="2">
    <location>
        <begin position="37"/>
        <end position="59"/>
    </location>
</feature>
<sequence>MSTTTGAISAGTNNAPSTQTGGSRKRRFPDSEDTSERDEVHIANKRTKAPEPHRSDSSKEKKRRSRKKKKPQSVVEHPDGRRVPVSPVPGMSTPKSPRKRSRSAARKSVSMPVAGPSSGLVAATGARQSTPDIASSSTVKMESLRPTPAPSSPIASVSKGKEKATVVDVKTLDGSALSAELAELKTQLAAKNEVLSHQRTLLSTLQGSLTCQICLDPLHKPYALAPCGHVACYSCLVAWFQAPPPDAHPHDVLPVLLRKKTCPHCRAVLRERPIEVWAVKDMVSNFLRSGLGDPPMNPPPAAPPPDPNANGQRADPWDGIFRKPLAAAGGVGAPLFFPDPPPAAALHEMLGMHDAEDGGIYRCVDCGHEIWDGVCSACAREYPGHVHGHLGWDVEDSEDDEEGADDGLGLRLGGWHGMVFGRGGAPWEWDFGAGEEDDDEDDEDTTDVDGGEDNGGNHGPYGFAPILRGRFFGGQADASAVDDLDEGGDEEGEEDEAGYESSFIDDEGADAVDVPARRSFREMFAENEGWGADVDSGQEDEAGGEGGGGEEMGEDDVPPHPLRRHRFVVQSDDEEDGQSAEEGVHSGGGLAEAVAERERIIYGDDGSIPRADLRSSSPVEVYSDPDSTVHRHSYPAYDDEEDEVSSDVWGDHHEGDDGPVWGDDGESHHAYDEESLYSDGEDVSGDEYEYSDAVW</sequence>
<protein>
    <recommendedName>
        <fullName evidence="3">RING-type domain-containing protein</fullName>
    </recommendedName>
</protein>
<dbReference type="Gene3D" id="3.30.40.10">
    <property type="entry name" value="Zinc/RING finger domain, C3HC4 (zinc finger)"/>
    <property type="match status" value="1"/>
</dbReference>
<dbReference type="GO" id="GO:0004842">
    <property type="term" value="F:ubiquitin-protein transferase activity"/>
    <property type="evidence" value="ECO:0007669"/>
    <property type="project" value="TreeGrafter"/>
</dbReference>
<feature type="domain" description="RING-type" evidence="3">
    <location>
        <begin position="211"/>
        <end position="266"/>
    </location>
</feature>
<feature type="compositionally biased region" description="Acidic residues" evidence="2">
    <location>
        <begin position="480"/>
        <end position="510"/>
    </location>
</feature>
<feature type="compositionally biased region" description="Acidic residues" evidence="2">
    <location>
        <begin position="433"/>
        <end position="452"/>
    </location>
</feature>
<name>A0A165LH43_9APHY</name>
<feature type="region of interest" description="Disordered" evidence="2">
    <location>
        <begin position="289"/>
        <end position="316"/>
    </location>
</feature>
<keyword evidence="1" id="KW-0479">Metal-binding</keyword>
<evidence type="ECO:0000256" key="2">
    <source>
        <dbReference type="SAM" id="MobiDB-lite"/>
    </source>
</evidence>
<feature type="compositionally biased region" description="Polar residues" evidence="2">
    <location>
        <begin position="126"/>
        <end position="140"/>
    </location>
</feature>
<feature type="region of interest" description="Disordered" evidence="2">
    <location>
        <begin position="426"/>
        <end position="460"/>
    </location>
</feature>
<evidence type="ECO:0000259" key="3">
    <source>
        <dbReference type="PROSITE" id="PS50089"/>
    </source>
</evidence>
<feature type="compositionally biased region" description="Basic residues" evidence="2">
    <location>
        <begin position="60"/>
        <end position="71"/>
    </location>
</feature>
<dbReference type="PANTHER" id="PTHR12109:SF3">
    <property type="entry name" value="RING FINGER PROTEIN 141"/>
    <property type="match status" value="1"/>
</dbReference>
<dbReference type="InterPro" id="IPR001841">
    <property type="entry name" value="Znf_RING"/>
</dbReference>
<organism evidence="4 5">
    <name type="scientific">Daedalea quercina L-15889</name>
    <dbReference type="NCBI Taxonomy" id="1314783"/>
    <lineage>
        <taxon>Eukaryota</taxon>
        <taxon>Fungi</taxon>
        <taxon>Dikarya</taxon>
        <taxon>Basidiomycota</taxon>
        <taxon>Agaricomycotina</taxon>
        <taxon>Agaricomycetes</taxon>
        <taxon>Polyporales</taxon>
        <taxon>Fomitopsis</taxon>
    </lineage>
</organism>
<feature type="compositionally biased region" description="Acidic residues" evidence="2">
    <location>
        <begin position="673"/>
        <end position="695"/>
    </location>
</feature>
<feature type="region of interest" description="Disordered" evidence="2">
    <location>
        <begin position="1"/>
        <end position="157"/>
    </location>
</feature>
<dbReference type="PANTHER" id="PTHR12109">
    <property type="entry name" value="RING FINGER PROTEIN 141-RELATED"/>
    <property type="match status" value="1"/>
</dbReference>
<dbReference type="InterPro" id="IPR047126">
    <property type="entry name" value="RNF141-like"/>
</dbReference>
<feature type="region of interest" description="Disordered" evidence="2">
    <location>
        <begin position="525"/>
        <end position="695"/>
    </location>
</feature>
<evidence type="ECO:0000256" key="1">
    <source>
        <dbReference type="PROSITE-ProRule" id="PRU00175"/>
    </source>
</evidence>
<feature type="compositionally biased region" description="Basic residues" evidence="2">
    <location>
        <begin position="96"/>
        <end position="105"/>
    </location>
</feature>
<dbReference type="Proteomes" id="UP000076727">
    <property type="component" value="Unassembled WGS sequence"/>
</dbReference>
<feature type="region of interest" description="Disordered" evidence="2">
    <location>
        <begin position="479"/>
        <end position="511"/>
    </location>
</feature>
<dbReference type="EMBL" id="KV429129">
    <property type="protein sequence ID" value="KZT64409.1"/>
    <property type="molecule type" value="Genomic_DNA"/>
</dbReference>
<dbReference type="OrthoDB" id="6105938at2759"/>
<gene>
    <name evidence="4" type="ORF">DAEQUDRAFT_732632</name>
</gene>
<proteinExistence type="predicted"/>
<evidence type="ECO:0000313" key="5">
    <source>
        <dbReference type="Proteomes" id="UP000076727"/>
    </source>
</evidence>
<dbReference type="SUPFAM" id="SSF57850">
    <property type="entry name" value="RING/U-box"/>
    <property type="match status" value="1"/>
</dbReference>
<dbReference type="PROSITE" id="PS50089">
    <property type="entry name" value="ZF_RING_2"/>
    <property type="match status" value="1"/>
</dbReference>
<dbReference type="STRING" id="1314783.A0A165LH43"/>
<keyword evidence="5" id="KW-1185">Reference proteome</keyword>
<dbReference type="GO" id="GO:0051865">
    <property type="term" value="P:protein autoubiquitination"/>
    <property type="evidence" value="ECO:0007669"/>
    <property type="project" value="TreeGrafter"/>
</dbReference>
<dbReference type="AlphaFoldDB" id="A0A165LH43"/>
<reference evidence="4 5" key="1">
    <citation type="journal article" date="2016" name="Mol. Biol. Evol.">
        <title>Comparative Genomics of Early-Diverging Mushroom-Forming Fungi Provides Insights into the Origins of Lignocellulose Decay Capabilities.</title>
        <authorList>
            <person name="Nagy L.G."/>
            <person name="Riley R."/>
            <person name="Tritt A."/>
            <person name="Adam C."/>
            <person name="Daum C."/>
            <person name="Floudas D."/>
            <person name="Sun H."/>
            <person name="Yadav J.S."/>
            <person name="Pangilinan J."/>
            <person name="Larsson K.H."/>
            <person name="Matsuura K."/>
            <person name="Barry K."/>
            <person name="Labutti K."/>
            <person name="Kuo R."/>
            <person name="Ohm R.A."/>
            <person name="Bhattacharya S.S."/>
            <person name="Shirouzu T."/>
            <person name="Yoshinaga Y."/>
            <person name="Martin F.M."/>
            <person name="Grigoriev I.V."/>
            <person name="Hibbett D.S."/>
        </authorList>
    </citation>
    <scope>NUCLEOTIDE SEQUENCE [LARGE SCALE GENOMIC DNA]</scope>
    <source>
        <strain evidence="4 5">L-15889</strain>
    </source>
</reference>